<keyword evidence="8" id="KW-0325">Glycoprotein</keyword>
<feature type="disulfide bond" evidence="9">
    <location>
        <begin position="630"/>
        <end position="657"/>
    </location>
</feature>
<keyword evidence="7 9" id="KW-1015">Disulfide bond</keyword>
<feature type="disulfide bond" evidence="9">
    <location>
        <begin position="149"/>
        <end position="192"/>
    </location>
</feature>
<comment type="similarity">
    <text evidence="2">Belongs to the receptors of complement activation (RCA) family.</text>
</comment>
<dbReference type="InterPro" id="IPR000436">
    <property type="entry name" value="Sushi_SCR_CCP_dom"/>
</dbReference>
<dbReference type="RefSeq" id="XP_004415600.1">
    <property type="nucleotide sequence ID" value="XM_004415543.1"/>
</dbReference>
<evidence type="ECO:0000256" key="2">
    <source>
        <dbReference type="ARBA" id="ARBA00010908"/>
    </source>
</evidence>
<comment type="caution">
    <text evidence="9">Lacks conserved residue(s) required for the propagation of feature annotation.</text>
</comment>
<evidence type="ECO:0000256" key="5">
    <source>
        <dbReference type="ARBA" id="ARBA00022737"/>
    </source>
</evidence>
<feature type="domain" description="Sushi" evidence="12">
    <location>
        <begin position="270"/>
        <end position="340"/>
    </location>
</feature>
<evidence type="ECO:0000256" key="7">
    <source>
        <dbReference type="ARBA" id="ARBA00023157"/>
    </source>
</evidence>
<dbReference type="InterPro" id="IPR035976">
    <property type="entry name" value="Sushi/SCR/CCP_sf"/>
</dbReference>
<dbReference type="PANTHER" id="PTHR45656:SF3">
    <property type="entry name" value="CUB AND SUSHI DOMAIN-CONTAINING PROTEIN 1"/>
    <property type="match status" value="1"/>
</dbReference>
<feature type="disulfide bond" evidence="9">
    <location>
        <begin position="662"/>
        <end position="705"/>
    </location>
</feature>
<evidence type="ECO:0000256" key="9">
    <source>
        <dbReference type="PROSITE-ProRule" id="PRU00302"/>
    </source>
</evidence>
<dbReference type="GO" id="GO:0016020">
    <property type="term" value="C:membrane"/>
    <property type="evidence" value="ECO:0007669"/>
    <property type="project" value="UniProtKB-SubCell"/>
</dbReference>
<dbReference type="PROSITE" id="PS50923">
    <property type="entry name" value="SUSHI"/>
    <property type="match status" value="9"/>
</dbReference>
<feature type="region of interest" description="Disordered" evidence="10">
    <location>
        <begin position="1"/>
        <end position="26"/>
    </location>
</feature>
<evidence type="ECO:0000256" key="11">
    <source>
        <dbReference type="SAM" id="Phobius"/>
    </source>
</evidence>
<dbReference type="Gene3D" id="2.10.70.10">
    <property type="entry name" value="Complement Module, domain 1"/>
    <property type="match status" value="9"/>
</dbReference>
<feature type="disulfide bond" evidence="9">
    <location>
        <begin position="372"/>
        <end position="399"/>
    </location>
</feature>
<evidence type="ECO:0000256" key="3">
    <source>
        <dbReference type="ARBA" id="ARBA00022659"/>
    </source>
</evidence>
<feature type="domain" description="Sushi" evidence="12">
    <location>
        <begin position="525"/>
        <end position="595"/>
    </location>
</feature>
<evidence type="ECO:0000256" key="1">
    <source>
        <dbReference type="ARBA" id="ARBA00004370"/>
    </source>
</evidence>
<dbReference type="InterPro" id="IPR051277">
    <property type="entry name" value="SEZ6_CSMD_C4BPB_Regulators"/>
</dbReference>
<name>A0A9B0M4H4_ODORO</name>
<dbReference type="Proteomes" id="UP000245340">
    <property type="component" value="Unplaced"/>
</dbReference>
<accession>A0A9B0M4H4</accession>
<feature type="region of interest" description="Disordered" evidence="10">
    <location>
        <begin position="53"/>
        <end position="74"/>
    </location>
</feature>
<evidence type="ECO:0000256" key="6">
    <source>
        <dbReference type="ARBA" id="ARBA00023136"/>
    </source>
</evidence>
<evidence type="ECO:0000256" key="4">
    <source>
        <dbReference type="ARBA" id="ARBA00022729"/>
    </source>
</evidence>
<evidence type="ECO:0000256" key="10">
    <source>
        <dbReference type="SAM" id="MobiDB-lite"/>
    </source>
</evidence>
<feature type="disulfide bond" evidence="9">
    <location>
        <begin position="432"/>
        <end position="459"/>
    </location>
</feature>
<protein>
    <submittedName>
        <fullName evidence="14">Complement receptor type 1</fullName>
    </submittedName>
</protein>
<keyword evidence="13" id="KW-1185">Reference proteome</keyword>
<feature type="transmembrane region" description="Helical" evidence="11">
    <location>
        <begin position="725"/>
        <end position="749"/>
    </location>
</feature>
<organism evidence="13 14">
    <name type="scientific">Odobenus rosmarus divergens</name>
    <name type="common">Pacific walrus</name>
    <dbReference type="NCBI Taxonomy" id="9708"/>
    <lineage>
        <taxon>Eukaryota</taxon>
        <taxon>Metazoa</taxon>
        <taxon>Chordata</taxon>
        <taxon>Craniata</taxon>
        <taxon>Vertebrata</taxon>
        <taxon>Euteleostomi</taxon>
        <taxon>Mammalia</taxon>
        <taxon>Eutheria</taxon>
        <taxon>Laurasiatheria</taxon>
        <taxon>Carnivora</taxon>
        <taxon>Caniformia</taxon>
        <taxon>Pinnipedia</taxon>
        <taxon>Odobenidae</taxon>
        <taxon>Odobenus</taxon>
    </lineage>
</organism>
<dbReference type="Pfam" id="PF00084">
    <property type="entry name" value="Sushi"/>
    <property type="match status" value="9"/>
</dbReference>
<keyword evidence="3 9" id="KW-0768">Sushi</keyword>
<gene>
    <name evidence="14" type="primary">CR1</name>
</gene>
<keyword evidence="5" id="KW-0677">Repeat</keyword>
<dbReference type="GO" id="GO:0030449">
    <property type="term" value="P:regulation of complement activation"/>
    <property type="evidence" value="ECO:0007669"/>
    <property type="project" value="UniProtKB-ARBA"/>
</dbReference>
<keyword evidence="14" id="KW-0675">Receptor</keyword>
<evidence type="ECO:0000313" key="13">
    <source>
        <dbReference type="Proteomes" id="UP000245340"/>
    </source>
</evidence>
<proteinExistence type="inferred from homology"/>
<feature type="domain" description="Sushi" evidence="12">
    <location>
        <begin position="462"/>
        <end position="524"/>
    </location>
</feature>
<keyword evidence="11" id="KW-0812">Transmembrane</keyword>
<dbReference type="FunFam" id="2.10.70.10:FF:000038">
    <property type="entry name" value="Complement component receptor type 1"/>
    <property type="match status" value="1"/>
</dbReference>
<feature type="compositionally biased region" description="Low complexity" evidence="10">
    <location>
        <begin position="8"/>
        <end position="17"/>
    </location>
</feature>
<dbReference type="PANTHER" id="PTHR45656">
    <property type="entry name" value="PROTEIN CBR-CLEC-78"/>
    <property type="match status" value="1"/>
</dbReference>
<keyword evidence="6 11" id="KW-0472">Membrane</keyword>
<keyword evidence="11" id="KW-1133">Transmembrane helix</keyword>
<dbReference type="CDD" id="cd00033">
    <property type="entry name" value="CCP"/>
    <property type="match status" value="9"/>
</dbReference>
<feature type="domain" description="Sushi" evidence="12">
    <location>
        <begin position="208"/>
        <end position="269"/>
    </location>
</feature>
<evidence type="ECO:0000259" key="12">
    <source>
        <dbReference type="PROSITE" id="PS50923"/>
    </source>
</evidence>
<reference evidence="14" key="1">
    <citation type="submission" date="2025-08" db="UniProtKB">
        <authorList>
            <consortium name="RefSeq"/>
        </authorList>
    </citation>
    <scope>IDENTIFICATION</scope>
</reference>
<dbReference type="FunFam" id="2.10.70.10:FF:000033">
    <property type="entry name" value="Complement receptor type 1"/>
    <property type="match status" value="1"/>
</dbReference>
<dbReference type="AlphaFoldDB" id="A0A9B0M4H4"/>
<feature type="domain" description="Sushi" evidence="12">
    <location>
        <begin position="599"/>
        <end position="659"/>
    </location>
</feature>
<keyword evidence="4" id="KW-0732">Signal</keyword>
<dbReference type="SUPFAM" id="SSF57535">
    <property type="entry name" value="Complement control module/SCR domain"/>
    <property type="match status" value="9"/>
</dbReference>
<feature type="region of interest" description="Disordered" evidence="10">
    <location>
        <begin position="824"/>
        <end position="880"/>
    </location>
</feature>
<evidence type="ECO:0000256" key="8">
    <source>
        <dbReference type="ARBA" id="ARBA00023180"/>
    </source>
</evidence>
<feature type="domain" description="Sushi" evidence="12">
    <location>
        <begin position="147"/>
        <end position="207"/>
    </location>
</feature>
<dbReference type="FunFam" id="2.10.70.10:FF:000014">
    <property type="entry name" value="Membrane cofactor protein"/>
    <property type="match status" value="2"/>
</dbReference>
<sequence>MEESTAFIPSRPSSARTTSRRRSIAKFSSCRRVPKVVGGSEIRWKQRKLGVNKTSPIKGKLRSKASVPASRPRSPNSGAECFVSHLFASFPALSFEVAPAYSRCLGKMGASSRRSPQPLGPPAPPISCSGGTLLAVLVLLALRDAWGQCKAPEHLPFAKLTVLTNEYEFPIGTSLKYECRPGYYRKVFSITCLSNSVWSNADDVCQRKSCGTPPEPLNGKVTVNRDTRFGSTVNYACNEGYRLIGKTSIACIISDNTVVWDNNPPICETIPCGPPPAIANGDFFSTNREFFPYGTVVNYRCHLGQRGKKLFELVGNSSIYCTSKDNRVGIWSSAPPQCIIPNKCTPPDIENAIRASENKTLFSLHEFVRFICKPGFVIKGPSSVQCQAQNKWGPELPSCSRVCQPPPEIVHGKRAAGNEANFFPGHEVFYSCEPGYDLRGAASLRCTPQGDWSPAVPRCAVKSCADFLDQLPNGRVLFPLNFQLGAKVSFVCDEGFHLKGSSASYCVLVGTESLWNHSVPVCEQIFCPNPPSILNGHYTGTSQGDIPYGKDVTYMCDHHPARGMTFNLIGKSTIRCTSDGQGRGIWSGPAPHCEPAGPAACPPLPKIHNGHYIEGHASPYLPGMTVNYTCDPGYLLVGRAFIFCTYQGTWSQFDHYCKEIKCILPEFMDGIRKELEMRTVYRYGDNITFECEDGYTLKGSPQSQCQADDTWNPPLAICTSSTSDALIVGIFFGVIFFLSSIMVSCWIIVKHRKGSITDEKPKEMIHLHPQEDSGVRPQTLQTNQENSSWIAGPRGVRRYFRKWKCLGGCLVGFWLFPGSWSGSSQGRPAPAGGDRAAPRPGGANPAGPRRVREGSGPPRSGPASGRQLAPPTSGRQSTSA</sequence>
<dbReference type="SMART" id="SM00032">
    <property type="entry name" value="CCP"/>
    <property type="match status" value="9"/>
</dbReference>
<feature type="domain" description="Sushi" evidence="12">
    <location>
        <begin position="342"/>
        <end position="399"/>
    </location>
</feature>
<feature type="disulfide bond" evidence="9">
    <location>
        <begin position="403"/>
        <end position="446"/>
    </location>
</feature>
<dbReference type="FunFam" id="2.10.70.10:FF:000044">
    <property type="entry name" value="Complement component receptor type 1"/>
    <property type="match status" value="1"/>
</dbReference>
<feature type="domain" description="Sushi" evidence="12">
    <location>
        <begin position="660"/>
        <end position="720"/>
    </location>
</feature>
<feature type="disulfide bond" evidence="9">
    <location>
        <begin position="691"/>
        <end position="718"/>
    </location>
</feature>
<comment type="subcellular location">
    <subcellularLocation>
        <location evidence="1">Membrane</location>
    </subcellularLocation>
</comment>
<feature type="domain" description="Sushi" evidence="12">
    <location>
        <begin position="401"/>
        <end position="461"/>
    </location>
</feature>
<feature type="disulfide bond" evidence="9">
    <location>
        <begin position="601"/>
        <end position="644"/>
    </location>
</feature>
<evidence type="ECO:0000313" key="14">
    <source>
        <dbReference type="RefSeq" id="XP_004415600.1"/>
    </source>
</evidence>
<feature type="compositionally biased region" description="Low complexity" evidence="10">
    <location>
        <begin position="826"/>
        <end position="866"/>
    </location>
</feature>